<sequence length="150" mass="16831">MRVLIQRVKKASVIIEEKVFSEINQGLLILLGIEAEDTQEDINWLAGKIARLRIFSDENDAMNLSVQDIDGECLVVSQFTLHANTKKGNRPSFINAAKPEIAIPLYENFVLQLERETNKKVETGSFGAMMDVALINDGPVTIWIDSKNKE</sequence>
<comment type="function">
    <text evidence="2">An aminoacyl-tRNA editing enzyme that deacylates mischarged D-aminoacyl-tRNAs. Also deacylates mischarged glycyl-tRNA(Ala), protecting cells against glycine mischarging by AlaRS. Acts via tRNA-based rather than protein-based catalysis; rejects L-amino acids rather than detecting D-amino acids in the active site. By recycling D-aminoacyl-tRNA to D-amino acids and free tRNA molecules, this enzyme counteracts the toxicity associated with the formation of D-aminoacyl-tRNA entities in vivo and helps enforce protein L-homochirality.</text>
</comment>
<evidence type="ECO:0000256" key="2">
    <source>
        <dbReference type="HAMAP-Rule" id="MF_00518"/>
    </source>
</evidence>
<organism evidence="3 4">
    <name type="scientific">Aequorivita soesokkakensis</name>
    <dbReference type="NCBI Taxonomy" id="1385699"/>
    <lineage>
        <taxon>Bacteria</taxon>
        <taxon>Pseudomonadati</taxon>
        <taxon>Bacteroidota</taxon>
        <taxon>Flavobacteriia</taxon>
        <taxon>Flavobacteriales</taxon>
        <taxon>Flavobacteriaceae</taxon>
        <taxon>Aequorivita</taxon>
    </lineage>
</organism>
<dbReference type="GO" id="GO:0043908">
    <property type="term" value="F:Ser(Gly)-tRNA(Ala) hydrolase activity"/>
    <property type="evidence" value="ECO:0007669"/>
    <property type="project" value="UniProtKB-UniRule"/>
</dbReference>
<dbReference type="PANTHER" id="PTHR10472">
    <property type="entry name" value="D-TYROSYL-TRNA TYR DEACYLASE"/>
    <property type="match status" value="1"/>
</dbReference>
<dbReference type="NCBIfam" id="TIGR00256">
    <property type="entry name" value="D-aminoacyl-tRNA deacylase"/>
    <property type="match status" value="1"/>
</dbReference>
<dbReference type="EC" id="3.1.1.96" evidence="2"/>
<feature type="short sequence motif" description="Gly-cisPro motif, important for rejection of L-amino acids" evidence="2">
    <location>
        <begin position="138"/>
        <end position="139"/>
    </location>
</feature>
<comment type="subcellular location">
    <subcellularLocation>
        <location evidence="2">Cytoplasm</location>
    </subcellularLocation>
</comment>
<keyword evidence="2" id="KW-0963">Cytoplasm</keyword>
<dbReference type="CDD" id="cd00563">
    <property type="entry name" value="Dtyr_deacylase"/>
    <property type="match status" value="1"/>
</dbReference>
<dbReference type="GO" id="GO:0005737">
    <property type="term" value="C:cytoplasm"/>
    <property type="evidence" value="ECO:0007669"/>
    <property type="project" value="UniProtKB-SubCell"/>
</dbReference>
<dbReference type="FunFam" id="3.50.80.10:FF:000001">
    <property type="entry name" value="D-aminoacyl-tRNA deacylase"/>
    <property type="match status" value="1"/>
</dbReference>
<dbReference type="GO" id="GO:0051500">
    <property type="term" value="F:D-tyrosyl-tRNA(Tyr) deacylase activity"/>
    <property type="evidence" value="ECO:0007669"/>
    <property type="project" value="TreeGrafter"/>
</dbReference>
<dbReference type="GO" id="GO:0106026">
    <property type="term" value="F:Gly-tRNA(Ala) deacylase activity"/>
    <property type="evidence" value="ECO:0007669"/>
    <property type="project" value="UniProtKB-UniRule"/>
</dbReference>
<reference evidence="3 4" key="1">
    <citation type="submission" date="2016-05" db="EMBL/GenBank/DDBJ databases">
        <title>Genome sequencing of Vitellibacter soesokkakensis RSSK-12.</title>
        <authorList>
            <person name="Thevarajoo S."/>
            <person name="Selvaratnam C."/>
            <person name="Goh K.M."/>
            <person name="Chan K.-G."/>
            <person name="Chong C.S."/>
        </authorList>
    </citation>
    <scope>NUCLEOTIDE SEQUENCE [LARGE SCALE GENOMIC DNA]</scope>
    <source>
        <strain evidence="3 4">RSSK-12</strain>
    </source>
</reference>
<dbReference type="InterPro" id="IPR023509">
    <property type="entry name" value="DTD-like_sf"/>
</dbReference>
<dbReference type="InterPro" id="IPR003732">
    <property type="entry name" value="Daa-tRNA_deacyls_DTD"/>
</dbReference>
<comment type="catalytic activity">
    <reaction evidence="2">
        <text>a D-aminoacyl-tRNA + H2O = a tRNA + a D-alpha-amino acid + H(+)</text>
        <dbReference type="Rhea" id="RHEA:13953"/>
        <dbReference type="Rhea" id="RHEA-COMP:10123"/>
        <dbReference type="Rhea" id="RHEA-COMP:10124"/>
        <dbReference type="ChEBI" id="CHEBI:15377"/>
        <dbReference type="ChEBI" id="CHEBI:15378"/>
        <dbReference type="ChEBI" id="CHEBI:59871"/>
        <dbReference type="ChEBI" id="CHEBI:78442"/>
        <dbReference type="ChEBI" id="CHEBI:79333"/>
        <dbReference type="EC" id="3.1.1.96"/>
    </reaction>
</comment>
<gene>
    <name evidence="2" type="primary">dtd</name>
    <name evidence="3" type="ORF">A7A78_07265</name>
</gene>
<dbReference type="SUPFAM" id="SSF69500">
    <property type="entry name" value="DTD-like"/>
    <property type="match status" value="1"/>
</dbReference>
<dbReference type="GO" id="GO:0000049">
    <property type="term" value="F:tRNA binding"/>
    <property type="evidence" value="ECO:0007669"/>
    <property type="project" value="UniProtKB-UniRule"/>
</dbReference>
<dbReference type="OrthoDB" id="9801395at2"/>
<dbReference type="EC" id="3.1.1.-" evidence="2"/>
<dbReference type="RefSeq" id="WP_068763040.1">
    <property type="nucleotide sequence ID" value="NZ_LXIE01000050.1"/>
</dbReference>
<keyword evidence="2" id="KW-0694">RNA-binding</keyword>
<evidence type="ECO:0000256" key="1">
    <source>
        <dbReference type="ARBA" id="ARBA00009673"/>
    </source>
</evidence>
<name>A0A1A9L9T7_9FLAO</name>
<comment type="subunit">
    <text evidence="2">Homodimer.</text>
</comment>
<accession>A0A1A9L9T7</accession>
<comment type="catalytic activity">
    <reaction evidence="2">
        <text>glycyl-tRNA(Ala) + H2O = tRNA(Ala) + glycine + H(+)</text>
        <dbReference type="Rhea" id="RHEA:53744"/>
        <dbReference type="Rhea" id="RHEA-COMP:9657"/>
        <dbReference type="Rhea" id="RHEA-COMP:13640"/>
        <dbReference type="ChEBI" id="CHEBI:15377"/>
        <dbReference type="ChEBI" id="CHEBI:15378"/>
        <dbReference type="ChEBI" id="CHEBI:57305"/>
        <dbReference type="ChEBI" id="CHEBI:78442"/>
        <dbReference type="ChEBI" id="CHEBI:78522"/>
    </reaction>
</comment>
<comment type="caution">
    <text evidence="3">The sequence shown here is derived from an EMBL/GenBank/DDBJ whole genome shotgun (WGS) entry which is preliminary data.</text>
</comment>
<dbReference type="Gene3D" id="3.50.80.10">
    <property type="entry name" value="D-tyrosyl-tRNA(Tyr) deacylase"/>
    <property type="match status" value="1"/>
</dbReference>
<dbReference type="AlphaFoldDB" id="A0A1A9L9T7"/>
<keyword evidence="4" id="KW-1185">Reference proteome</keyword>
<evidence type="ECO:0000313" key="4">
    <source>
        <dbReference type="Proteomes" id="UP000077552"/>
    </source>
</evidence>
<keyword evidence="2" id="KW-0378">Hydrolase</keyword>
<dbReference type="STRING" id="1385699.A7A78_07265"/>
<dbReference type="Proteomes" id="UP000077552">
    <property type="component" value="Unassembled WGS sequence"/>
</dbReference>
<comment type="similarity">
    <text evidence="1 2">Belongs to the DTD family.</text>
</comment>
<dbReference type="Pfam" id="PF02580">
    <property type="entry name" value="Tyr_Deacylase"/>
    <property type="match status" value="1"/>
</dbReference>
<comment type="domain">
    <text evidence="2">A Gly-cisPro motif from one monomer fits into the active site of the other monomer to allow specific chiral rejection of L-amino acids.</text>
</comment>
<dbReference type="GO" id="GO:0019478">
    <property type="term" value="P:D-amino acid catabolic process"/>
    <property type="evidence" value="ECO:0007669"/>
    <property type="project" value="UniProtKB-UniRule"/>
</dbReference>
<protein>
    <recommendedName>
        <fullName evidence="2">D-aminoacyl-tRNA deacylase</fullName>
        <shortName evidence="2">DTD</shortName>
        <ecNumber evidence="2">3.1.1.96</ecNumber>
    </recommendedName>
    <alternativeName>
        <fullName evidence="2">Gly-tRNA(Ala) deacylase</fullName>
        <ecNumber evidence="2">3.1.1.-</ecNumber>
    </alternativeName>
</protein>
<keyword evidence="2" id="KW-0820">tRNA-binding</keyword>
<evidence type="ECO:0000313" key="3">
    <source>
        <dbReference type="EMBL" id="OAD90010.1"/>
    </source>
</evidence>
<dbReference type="HAMAP" id="MF_00518">
    <property type="entry name" value="Deacylase_Dtd"/>
    <property type="match status" value="1"/>
</dbReference>
<dbReference type="EMBL" id="LXIE01000050">
    <property type="protein sequence ID" value="OAD90010.1"/>
    <property type="molecule type" value="Genomic_DNA"/>
</dbReference>
<proteinExistence type="inferred from homology"/>
<dbReference type="PANTHER" id="PTHR10472:SF5">
    <property type="entry name" value="D-AMINOACYL-TRNA DEACYLASE 1"/>
    <property type="match status" value="1"/>
</dbReference>